<sequence length="434" mass="49038">MSFYEYNFYILVVIVVGVVYLQQKHVGRRPDAEGGRSPTASGELWNFKKTFFPVYILVLGSHWIQNPYIYTLYKDEKGLSEETITQLFIASFLAAAISAVFVGALADRYGRRRTSLVFCAVYSLSCFTVLSKSVLVLFAGRMLGGVANTIIATLFESWMVSEFHKRKLEEVGSLKDVFGMMTMINGLVAILAGVIAQEATDFTQTKTAPFMCAVFFLVVSFDLLLRKWTENFGEPTETEKLEGNPYKRLWTLCLVMTFFEGPMYLWIFFQFPALEFAHEEGGRGDTMSFGIIFAAMMCSMILGSQFFIHYSSLPRSRWVVTTSKLLALTLIIASICFIIPTLFHNEAVTFWCFCIFEVCCGIYFPSVAHLRERIIEDHIRARVYSLLRISLNLFVVIGLVSNREGRQHRENVFGICSVGLLSAATILGLLVTDV</sequence>
<evidence type="ECO:0000256" key="9">
    <source>
        <dbReference type="ARBA" id="ARBA00023136"/>
    </source>
</evidence>
<gene>
    <name evidence="13" type="ORF">HYFRA_00008090</name>
</gene>
<comment type="subcellular location">
    <subcellularLocation>
        <location evidence="2">Cell membrane</location>
        <topology evidence="2">Multi-pass membrane protein</topology>
    </subcellularLocation>
</comment>
<feature type="transmembrane region" description="Helical" evidence="12">
    <location>
        <begin position="412"/>
        <end position="431"/>
    </location>
</feature>
<feature type="transmembrane region" description="Helical" evidence="12">
    <location>
        <begin position="249"/>
        <end position="269"/>
    </location>
</feature>
<feature type="transmembrane region" description="Helical" evidence="12">
    <location>
        <begin position="348"/>
        <end position="370"/>
    </location>
</feature>
<dbReference type="GO" id="GO:0015098">
    <property type="term" value="F:molybdate ion transmembrane transporter activity"/>
    <property type="evidence" value="ECO:0007669"/>
    <property type="project" value="InterPro"/>
</dbReference>
<evidence type="ECO:0000313" key="14">
    <source>
        <dbReference type="Proteomes" id="UP000696280"/>
    </source>
</evidence>
<dbReference type="PANTHER" id="PTHR23516:SF1">
    <property type="entry name" value="MOLYBDATE-ANION TRANSPORTER"/>
    <property type="match status" value="1"/>
</dbReference>
<reference evidence="13" key="1">
    <citation type="submission" date="2021-07" db="EMBL/GenBank/DDBJ databases">
        <authorList>
            <person name="Durling M."/>
        </authorList>
    </citation>
    <scope>NUCLEOTIDE SEQUENCE</scope>
</reference>
<evidence type="ECO:0000256" key="5">
    <source>
        <dbReference type="ARBA" id="ARBA00022475"/>
    </source>
</evidence>
<evidence type="ECO:0000256" key="1">
    <source>
        <dbReference type="ARBA" id="ARBA00003019"/>
    </source>
</evidence>
<feature type="transmembrane region" description="Helical" evidence="12">
    <location>
        <begin position="289"/>
        <end position="313"/>
    </location>
</feature>
<evidence type="ECO:0000256" key="8">
    <source>
        <dbReference type="ARBA" id="ARBA00023065"/>
    </source>
</evidence>
<evidence type="ECO:0000256" key="12">
    <source>
        <dbReference type="SAM" id="Phobius"/>
    </source>
</evidence>
<proteinExistence type="predicted"/>
<evidence type="ECO:0000256" key="4">
    <source>
        <dbReference type="ARBA" id="ARBA00022448"/>
    </source>
</evidence>
<keyword evidence="7 12" id="KW-1133">Transmembrane helix</keyword>
<feature type="transmembrane region" description="Helical" evidence="12">
    <location>
        <begin position="177"/>
        <end position="196"/>
    </location>
</feature>
<evidence type="ECO:0000256" key="10">
    <source>
        <dbReference type="ARBA" id="ARBA00030646"/>
    </source>
</evidence>
<dbReference type="InterPro" id="IPR036259">
    <property type="entry name" value="MFS_trans_sf"/>
</dbReference>
<evidence type="ECO:0000313" key="13">
    <source>
        <dbReference type="EMBL" id="CAG8951340.1"/>
    </source>
</evidence>
<keyword evidence="5" id="KW-1003">Cell membrane</keyword>
<dbReference type="GO" id="GO:0005886">
    <property type="term" value="C:plasma membrane"/>
    <property type="evidence" value="ECO:0007669"/>
    <property type="project" value="UniProtKB-SubCell"/>
</dbReference>
<comment type="caution">
    <text evidence="13">The sequence shown here is derived from an EMBL/GenBank/DDBJ whole genome shotgun (WGS) entry which is preliminary data.</text>
</comment>
<feature type="transmembrane region" description="Helical" evidence="12">
    <location>
        <begin position="6"/>
        <end position="23"/>
    </location>
</feature>
<keyword evidence="8" id="KW-0406">Ion transport</keyword>
<accession>A0A9N9KNX4</accession>
<dbReference type="SUPFAM" id="SSF103473">
    <property type="entry name" value="MFS general substrate transporter"/>
    <property type="match status" value="1"/>
</dbReference>
<dbReference type="Gene3D" id="1.20.1250.20">
    <property type="entry name" value="MFS general substrate transporter like domains"/>
    <property type="match status" value="1"/>
</dbReference>
<feature type="transmembrane region" description="Helical" evidence="12">
    <location>
        <begin position="113"/>
        <end position="130"/>
    </location>
</feature>
<evidence type="ECO:0000256" key="2">
    <source>
        <dbReference type="ARBA" id="ARBA00004651"/>
    </source>
</evidence>
<dbReference type="OrthoDB" id="263957at2759"/>
<evidence type="ECO:0000256" key="11">
    <source>
        <dbReference type="ARBA" id="ARBA00032555"/>
    </source>
</evidence>
<feature type="transmembrane region" description="Helical" evidence="12">
    <location>
        <begin position="84"/>
        <end position="106"/>
    </location>
</feature>
<comment type="function">
    <text evidence="1">Mediates high-affinity intracellular uptake of the rare oligo-element molybdenum.</text>
</comment>
<dbReference type="Proteomes" id="UP000696280">
    <property type="component" value="Unassembled WGS sequence"/>
</dbReference>
<dbReference type="Pfam" id="PF05631">
    <property type="entry name" value="MFS_5"/>
    <property type="match status" value="1"/>
</dbReference>
<evidence type="ECO:0000256" key="7">
    <source>
        <dbReference type="ARBA" id="ARBA00022989"/>
    </source>
</evidence>
<dbReference type="AlphaFoldDB" id="A0A9N9KNX4"/>
<keyword evidence="6 12" id="KW-0812">Transmembrane</keyword>
<dbReference type="PANTHER" id="PTHR23516">
    <property type="entry name" value="SAM (S-ADENOSYL METHIONINE) TRANSPORTER"/>
    <property type="match status" value="1"/>
</dbReference>
<feature type="transmembrane region" description="Helical" evidence="12">
    <location>
        <begin position="325"/>
        <end position="342"/>
    </location>
</feature>
<name>A0A9N9KNX4_9HELO</name>
<protein>
    <recommendedName>
        <fullName evidence="3">Molybdate-anion transporter</fullName>
    </recommendedName>
    <alternativeName>
        <fullName evidence="10">Major facilitator superfamily domain-containing protein 5</fullName>
    </alternativeName>
    <alternativeName>
        <fullName evidence="11">Molybdate transporter 2 homolog</fullName>
    </alternativeName>
</protein>
<dbReference type="GO" id="GO:0006811">
    <property type="term" value="P:monoatomic ion transport"/>
    <property type="evidence" value="ECO:0007669"/>
    <property type="project" value="UniProtKB-KW"/>
</dbReference>
<dbReference type="EMBL" id="CAJVRL010000041">
    <property type="protein sequence ID" value="CAG8951340.1"/>
    <property type="molecule type" value="Genomic_DNA"/>
</dbReference>
<keyword evidence="4" id="KW-0813">Transport</keyword>
<organism evidence="13 14">
    <name type="scientific">Hymenoscyphus fraxineus</name>
    <dbReference type="NCBI Taxonomy" id="746836"/>
    <lineage>
        <taxon>Eukaryota</taxon>
        <taxon>Fungi</taxon>
        <taxon>Dikarya</taxon>
        <taxon>Ascomycota</taxon>
        <taxon>Pezizomycotina</taxon>
        <taxon>Leotiomycetes</taxon>
        <taxon>Helotiales</taxon>
        <taxon>Helotiaceae</taxon>
        <taxon>Hymenoscyphus</taxon>
    </lineage>
</organism>
<evidence type="ECO:0000256" key="3">
    <source>
        <dbReference type="ARBA" id="ARBA00021242"/>
    </source>
</evidence>
<feature type="transmembrane region" description="Helical" evidence="12">
    <location>
        <begin position="382"/>
        <end position="400"/>
    </location>
</feature>
<keyword evidence="14" id="KW-1185">Reference proteome</keyword>
<dbReference type="InterPro" id="IPR008509">
    <property type="entry name" value="MOT2/MFSD5"/>
</dbReference>
<keyword evidence="9 12" id="KW-0472">Membrane</keyword>
<feature type="transmembrane region" description="Helical" evidence="12">
    <location>
        <begin position="44"/>
        <end position="64"/>
    </location>
</feature>
<evidence type="ECO:0000256" key="6">
    <source>
        <dbReference type="ARBA" id="ARBA00022692"/>
    </source>
</evidence>